<keyword evidence="3" id="KW-1185">Reference proteome</keyword>
<evidence type="ECO:0000313" key="2">
    <source>
        <dbReference type="EMBL" id="KAF9583968.1"/>
    </source>
</evidence>
<evidence type="ECO:0000313" key="3">
    <source>
        <dbReference type="Proteomes" id="UP000780801"/>
    </source>
</evidence>
<sequence>MAFDVTSSDDLESKAIGEQMLKLWRKEKTALNNFWKDREPRRKLRTRNIISAAKDSSKLQKAVGRHQLRQALVELQQEQAHEQEKEQEQARKQQEQQQKGSGVFCANGTTIPSDSDDDDYSQESSTRTSFGSTGPLEGKSNIDGPGEPSSKVHGDALYIEGVNVSARLMAARSTNMSHQSVLHETHDLFEIVAQLFKADVPEVPQQDVDLIVKWALVAASQEYLDFKTMLRGSSLDLSGLAENICEVLTMNLEHEAINIPKSLGRFKLPQDRLDIPALLLAIGPLTTAKVSVA</sequence>
<protein>
    <submittedName>
        <fullName evidence="2">Uncharacterized protein</fullName>
    </submittedName>
</protein>
<gene>
    <name evidence="2" type="ORF">BGW38_007986</name>
</gene>
<feature type="region of interest" description="Disordered" evidence="1">
    <location>
        <begin position="77"/>
        <end position="153"/>
    </location>
</feature>
<dbReference type="Proteomes" id="UP000780801">
    <property type="component" value="Unassembled WGS sequence"/>
</dbReference>
<name>A0A9P6FY54_9FUNG</name>
<reference evidence="2" key="1">
    <citation type="journal article" date="2020" name="Fungal Divers.">
        <title>Resolving the Mortierellaceae phylogeny through synthesis of multi-gene phylogenetics and phylogenomics.</title>
        <authorList>
            <person name="Vandepol N."/>
            <person name="Liber J."/>
            <person name="Desiro A."/>
            <person name="Na H."/>
            <person name="Kennedy M."/>
            <person name="Barry K."/>
            <person name="Grigoriev I.V."/>
            <person name="Miller A.N."/>
            <person name="O'Donnell K."/>
            <person name="Stajich J.E."/>
            <person name="Bonito G."/>
        </authorList>
    </citation>
    <scope>NUCLEOTIDE SEQUENCE</scope>
    <source>
        <strain evidence="2">KOD1015</strain>
    </source>
</reference>
<evidence type="ECO:0000256" key="1">
    <source>
        <dbReference type="SAM" id="MobiDB-lite"/>
    </source>
</evidence>
<organism evidence="2 3">
    <name type="scientific">Lunasporangiospora selenospora</name>
    <dbReference type="NCBI Taxonomy" id="979761"/>
    <lineage>
        <taxon>Eukaryota</taxon>
        <taxon>Fungi</taxon>
        <taxon>Fungi incertae sedis</taxon>
        <taxon>Mucoromycota</taxon>
        <taxon>Mortierellomycotina</taxon>
        <taxon>Mortierellomycetes</taxon>
        <taxon>Mortierellales</taxon>
        <taxon>Mortierellaceae</taxon>
        <taxon>Lunasporangiospora</taxon>
    </lineage>
</organism>
<feature type="compositionally biased region" description="Basic and acidic residues" evidence="1">
    <location>
        <begin position="79"/>
        <end position="94"/>
    </location>
</feature>
<accession>A0A9P6FY54</accession>
<proteinExistence type="predicted"/>
<comment type="caution">
    <text evidence="2">The sequence shown here is derived from an EMBL/GenBank/DDBJ whole genome shotgun (WGS) entry which is preliminary data.</text>
</comment>
<dbReference type="OrthoDB" id="2446735at2759"/>
<dbReference type="EMBL" id="JAABOA010000537">
    <property type="protein sequence ID" value="KAF9583968.1"/>
    <property type="molecule type" value="Genomic_DNA"/>
</dbReference>
<dbReference type="AlphaFoldDB" id="A0A9P6FY54"/>